<reference evidence="2 3" key="1">
    <citation type="journal article" date="2023" name="Plants (Basel)">
        <title>Bridging the Gap: Combining Genomics and Transcriptomics Approaches to Understand Stylosanthes scabra, an Orphan Legume from the Brazilian Caatinga.</title>
        <authorList>
            <person name="Ferreira-Neto J.R.C."/>
            <person name="da Silva M.D."/>
            <person name="Binneck E."/>
            <person name="de Melo N.F."/>
            <person name="da Silva R.H."/>
            <person name="de Melo A.L.T.M."/>
            <person name="Pandolfi V."/>
            <person name="Bustamante F.O."/>
            <person name="Brasileiro-Vidal A.C."/>
            <person name="Benko-Iseppon A.M."/>
        </authorList>
    </citation>
    <scope>NUCLEOTIDE SEQUENCE [LARGE SCALE GENOMIC DNA]</scope>
    <source>
        <tissue evidence="2">Leaves</tissue>
    </source>
</reference>
<dbReference type="Gene3D" id="1.25.40.20">
    <property type="entry name" value="Ankyrin repeat-containing domain"/>
    <property type="match status" value="1"/>
</dbReference>
<organism evidence="2 3">
    <name type="scientific">Stylosanthes scabra</name>
    <dbReference type="NCBI Taxonomy" id="79078"/>
    <lineage>
        <taxon>Eukaryota</taxon>
        <taxon>Viridiplantae</taxon>
        <taxon>Streptophyta</taxon>
        <taxon>Embryophyta</taxon>
        <taxon>Tracheophyta</taxon>
        <taxon>Spermatophyta</taxon>
        <taxon>Magnoliopsida</taxon>
        <taxon>eudicotyledons</taxon>
        <taxon>Gunneridae</taxon>
        <taxon>Pentapetalae</taxon>
        <taxon>rosids</taxon>
        <taxon>fabids</taxon>
        <taxon>Fabales</taxon>
        <taxon>Fabaceae</taxon>
        <taxon>Papilionoideae</taxon>
        <taxon>50 kb inversion clade</taxon>
        <taxon>dalbergioids sensu lato</taxon>
        <taxon>Dalbergieae</taxon>
        <taxon>Pterocarpus clade</taxon>
        <taxon>Stylosanthes</taxon>
    </lineage>
</organism>
<evidence type="ECO:0000256" key="1">
    <source>
        <dbReference type="ARBA" id="ARBA00004202"/>
    </source>
</evidence>
<evidence type="ECO:0000313" key="2">
    <source>
        <dbReference type="EMBL" id="MED6126577.1"/>
    </source>
</evidence>
<protein>
    <submittedName>
        <fullName evidence="2">Uncharacterized protein</fullName>
    </submittedName>
</protein>
<name>A0ABU6RR85_9FABA</name>
<gene>
    <name evidence="2" type="ORF">PIB30_079771</name>
</gene>
<dbReference type="InterPro" id="IPR036770">
    <property type="entry name" value="Ankyrin_rpt-contain_sf"/>
</dbReference>
<accession>A0ABU6RR85</accession>
<dbReference type="EMBL" id="JASCZI010031349">
    <property type="protein sequence ID" value="MED6126577.1"/>
    <property type="molecule type" value="Genomic_DNA"/>
</dbReference>
<proteinExistence type="predicted"/>
<evidence type="ECO:0000313" key="3">
    <source>
        <dbReference type="Proteomes" id="UP001341840"/>
    </source>
</evidence>
<comment type="caution">
    <text evidence="2">The sequence shown here is derived from an EMBL/GenBank/DDBJ whole genome shotgun (WGS) entry which is preliminary data.</text>
</comment>
<sequence>MSRSSTSRGLQQARLMYSINEGDLDGIHEVLDSGVSVNYRDIDVRIALQVAACHGEEENIGFYCHKLLVFLVTKTEPHSLSPCHHCICIAASSASSRGAA</sequence>
<comment type="subcellular location">
    <subcellularLocation>
        <location evidence="1">Cell membrane</location>
        <topology evidence="1">Peripheral membrane protein</topology>
    </subcellularLocation>
</comment>
<dbReference type="Proteomes" id="UP001341840">
    <property type="component" value="Unassembled WGS sequence"/>
</dbReference>
<dbReference type="SUPFAM" id="SSF48403">
    <property type="entry name" value="Ankyrin repeat"/>
    <property type="match status" value="1"/>
</dbReference>
<keyword evidence="3" id="KW-1185">Reference proteome</keyword>